<evidence type="ECO:0000256" key="1">
    <source>
        <dbReference type="SAM" id="MobiDB-lite"/>
    </source>
</evidence>
<gene>
    <name evidence="2" type="ORF">GCM10009749_06410</name>
</gene>
<evidence type="ECO:0000313" key="2">
    <source>
        <dbReference type="EMBL" id="GAA1801013.1"/>
    </source>
</evidence>
<keyword evidence="3" id="KW-1185">Reference proteome</keyword>
<feature type="region of interest" description="Disordered" evidence="1">
    <location>
        <begin position="50"/>
        <end position="73"/>
    </location>
</feature>
<organism evidence="2 3">
    <name type="scientific">Agromyces neolithicus</name>
    <dbReference type="NCBI Taxonomy" id="269420"/>
    <lineage>
        <taxon>Bacteria</taxon>
        <taxon>Bacillati</taxon>
        <taxon>Actinomycetota</taxon>
        <taxon>Actinomycetes</taxon>
        <taxon>Micrococcales</taxon>
        <taxon>Microbacteriaceae</taxon>
        <taxon>Agromyces</taxon>
    </lineage>
</organism>
<comment type="caution">
    <text evidence="2">The sequence shown here is derived from an EMBL/GenBank/DDBJ whole genome shotgun (WGS) entry which is preliminary data.</text>
</comment>
<name>A0ABN2LW45_9MICO</name>
<evidence type="ECO:0000313" key="3">
    <source>
        <dbReference type="Proteomes" id="UP001500002"/>
    </source>
</evidence>
<accession>A0ABN2LW45</accession>
<sequence>MATAPSVVGERDDPAVFEPGIRLHEFESELCSVWCEACASPARRSQHVPAGIGGVGAVRIGTGVPRTSQSADP</sequence>
<reference evidence="2 3" key="1">
    <citation type="journal article" date="2019" name="Int. J. Syst. Evol. Microbiol.">
        <title>The Global Catalogue of Microorganisms (GCM) 10K type strain sequencing project: providing services to taxonomists for standard genome sequencing and annotation.</title>
        <authorList>
            <consortium name="The Broad Institute Genomics Platform"/>
            <consortium name="The Broad Institute Genome Sequencing Center for Infectious Disease"/>
            <person name="Wu L."/>
            <person name="Ma J."/>
        </authorList>
    </citation>
    <scope>NUCLEOTIDE SEQUENCE [LARGE SCALE GENOMIC DNA]</scope>
    <source>
        <strain evidence="2 3">JCM 14322</strain>
    </source>
</reference>
<protein>
    <submittedName>
        <fullName evidence="2">Uncharacterized protein</fullName>
    </submittedName>
</protein>
<proteinExistence type="predicted"/>
<dbReference type="EMBL" id="BAAANJ010000001">
    <property type="protein sequence ID" value="GAA1801013.1"/>
    <property type="molecule type" value="Genomic_DNA"/>
</dbReference>
<dbReference type="Proteomes" id="UP001500002">
    <property type="component" value="Unassembled WGS sequence"/>
</dbReference>